<keyword evidence="4" id="KW-0411">Iron-sulfur</keyword>
<sequence>MAVIKTTPRRILSFAVDIIDACNLNCRGCLTFSPCAKRTEGLKMEPEQLDRDLKRISELFDQEQLQLITISGGEPLLHERVSEFPYIVRKYFPKVHLRLVTNGVLLLRQPEAFWSACRDTGLVIEQTKYPIELDFDQIRETAKYHGVGCDFMDDTGESQKTLMKFPISENIMNEDKLRDQNERNNFMRCWEANQCLRLGYGKMYTCSRIPHMELFNRCFGTDYPISQADGIDIYKAQSSEEIFAFLATPAPFCRYCMPDKITGGFPWGTSELDPHEWIE</sequence>
<evidence type="ECO:0000256" key="4">
    <source>
        <dbReference type="ARBA" id="ARBA00023014"/>
    </source>
</evidence>
<dbReference type="SUPFAM" id="SSF102114">
    <property type="entry name" value="Radical SAM enzymes"/>
    <property type="match status" value="1"/>
</dbReference>
<organism evidence="6 7">
    <name type="scientific">Luoshenia tenuis</name>
    <dbReference type="NCBI Taxonomy" id="2763654"/>
    <lineage>
        <taxon>Bacteria</taxon>
        <taxon>Bacillati</taxon>
        <taxon>Bacillota</taxon>
        <taxon>Clostridia</taxon>
        <taxon>Christensenellales</taxon>
        <taxon>Christensenellaceae</taxon>
        <taxon>Luoshenia</taxon>
    </lineage>
</organism>
<reference evidence="6" key="1">
    <citation type="submission" date="2020-08" db="EMBL/GenBank/DDBJ databases">
        <title>Genome public.</title>
        <authorList>
            <person name="Liu C."/>
            <person name="Sun Q."/>
        </authorList>
    </citation>
    <scope>NUCLEOTIDE SEQUENCE</scope>
    <source>
        <strain evidence="6">NSJ-44</strain>
    </source>
</reference>
<evidence type="ECO:0000256" key="1">
    <source>
        <dbReference type="ARBA" id="ARBA00022691"/>
    </source>
</evidence>
<accession>A0A926HM90</accession>
<keyword evidence="1" id="KW-0949">S-adenosyl-L-methionine</keyword>
<comment type="caution">
    <text evidence="6">The sequence shown here is derived from an EMBL/GenBank/DDBJ whole genome shotgun (WGS) entry which is preliminary data.</text>
</comment>
<dbReference type="GO" id="GO:0051536">
    <property type="term" value="F:iron-sulfur cluster binding"/>
    <property type="evidence" value="ECO:0007669"/>
    <property type="project" value="UniProtKB-KW"/>
</dbReference>
<dbReference type="SFLD" id="SFLDS00029">
    <property type="entry name" value="Radical_SAM"/>
    <property type="match status" value="1"/>
</dbReference>
<dbReference type="InterPro" id="IPR013785">
    <property type="entry name" value="Aldolase_TIM"/>
</dbReference>
<dbReference type="Proteomes" id="UP000654279">
    <property type="component" value="Unassembled WGS sequence"/>
</dbReference>
<dbReference type="Gene3D" id="3.20.20.70">
    <property type="entry name" value="Aldolase class I"/>
    <property type="match status" value="1"/>
</dbReference>
<feature type="domain" description="Radical SAM core" evidence="5">
    <location>
        <begin position="18"/>
        <end position="113"/>
    </location>
</feature>
<dbReference type="PANTHER" id="PTHR11228">
    <property type="entry name" value="RADICAL SAM DOMAIN PROTEIN"/>
    <property type="match status" value="1"/>
</dbReference>
<evidence type="ECO:0000313" key="6">
    <source>
        <dbReference type="EMBL" id="MBC8528888.1"/>
    </source>
</evidence>
<dbReference type="CDD" id="cd01335">
    <property type="entry name" value="Radical_SAM"/>
    <property type="match status" value="1"/>
</dbReference>
<keyword evidence="3" id="KW-0408">Iron</keyword>
<evidence type="ECO:0000259" key="5">
    <source>
        <dbReference type="Pfam" id="PF04055"/>
    </source>
</evidence>
<dbReference type="EMBL" id="JACRSO010000002">
    <property type="protein sequence ID" value="MBC8528888.1"/>
    <property type="molecule type" value="Genomic_DNA"/>
</dbReference>
<dbReference type="Pfam" id="PF04055">
    <property type="entry name" value="Radical_SAM"/>
    <property type="match status" value="1"/>
</dbReference>
<dbReference type="GO" id="GO:0046872">
    <property type="term" value="F:metal ion binding"/>
    <property type="evidence" value="ECO:0007669"/>
    <property type="project" value="UniProtKB-KW"/>
</dbReference>
<evidence type="ECO:0000313" key="7">
    <source>
        <dbReference type="Proteomes" id="UP000654279"/>
    </source>
</evidence>
<dbReference type="InterPro" id="IPR050377">
    <property type="entry name" value="Radical_SAM_PqqE_MftC-like"/>
</dbReference>
<gene>
    <name evidence="6" type="ORF">H8699_05565</name>
</gene>
<keyword evidence="2" id="KW-0479">Metal-binding</keyword>
<dbReference type="AlphaFoldDB" id="A0A926HM90"/>
<dbReference type="GO" id="GO:0003824">
    <property type="term" value="F:catalytic activity"/>
    <property type="evidence" value="ECO:0007669"/>
    <property type="project" value="InterPro"/>
</dbReference>
<evidence type="ECO:0000256" key="3">
    <source>
        <dbReference type="ARBA" id="ARBA00023004"/>
    </source>
</evidence>
<dbReference type="InterPro" id="IPR007197">
    <property type="entry name" value="rSAM"/>
</dbReference>
<name>A0A926HM90_9FIRM</name>
<keyword evidence="7" id="KW-1185">Reference proteome</keyword>
<dbReference type="PANTHER" id="PTHR11228:SF7">
    <property type="entry name" value="PQQA PEPTIDE CYCLASE"/>
    <property type="match status" value="1"/>
</dbReference>
<dbReference type="InterPro" id="IPR058240">
    <property type="entry name" value="rSAM_sf"/>
</dbReference>
<evidence type="ECO:0000256" key="2">
    <source>
        <dbReference type="ARBA" id="ARBA00022723"/>
    </source>
</evidence>
<proteinExistence type="predicted"/>
<protein>
    <submittedName>
        <fullName evidence="6">Radical SAM protein</fullName>
    </submittedName>
</protein>